<dbReference type="Proteomes" id="UP001210720">
    <property type="component" value="Unassembled WGS sequence"/>
</dbReference>
<evidence type="ECO:0000313" key="3">
    <source>
        <dbReference type="Proteomes" id="UP001210720"/>
    </source>
</evidence>
<evidence type="ECO:0000259" key="1">
    <source>
        <dbReference type="Pfam" id="PF19834"/>
    </source>
</evidence>
<evidence type="ECO:0000313" key="2">
    <source>
        <dbReference type="EMBL" id="MDA7424513.1"/>
    </source>
</evidence>
<accession>A0ABT4XRP2</accession>
<reference evidence="2 3" key="1">
    <citation type="submission" date="2023-01" db="EMBL/GenBank/DDBJ databases">
        <title>Thalassococcus onchidii sp. nov., isolated from a marine invertebrate from the South China Sea.</title>
        <authorList>
            <person name="Xu S."/>
            <person name="Liu Z."/>
            <person name="Xu Y."/>
        </authorList>
    </citation>
    <scope>NUCLEOTIDE SEQUENCE [LARGE SCALE GENOMIC DNA]</scope>
    <source>
        <strain evidence="2 3">KCTC 32084</strain>
    </source>
</reference>
<comment type="caution">
    <text evidence="2">The sequence shown here is derived from an EMBL/GenBank/DDBJ whole genome shotgun (WGS) entry which is preliminary data.</text>
</comment>
<protein>
    <submittedName>
        <fullName evidence="2">DUF6314 family protein</fullName>
    </submittedName>
</protein>
<keyword evidence="3" id="KW-1185">Reference proteome</keyword>
<dbReference type="RefSeq" id="WP_271431867.1">
    <property type="nucleotide sequence ID" value="NZ_JAQIOY010000002.1"/>
</dbReference>
<gene>
    <name evidence="2" type="ORF">PFY00_07245</name>
</gene>
<dbReference type="InterPro" id="IPR045632">
    <property type="entry name" value="DUF6314"/>
</dbReference>
<feature type="domain" description="DUF6314" evidence="1">
    <location>
        <begin position="8"/>
        <end position="130"/>
    </location>
</feature>
<name>A0ABT4XRP2_9RHOB</name>
<dbReference type="Pfam" id="PF19834">
    <property type="entry name" value="DUF6314"/>
    <property type="match status" value="1"/>
</dbReference>
<proteinExistence type="predicted"/>
<sequence>MPVELSDFFGEWRIDRDIRQHSGGAGRFEGTAVWTPEAGGAVYTETGFLSLPGQGRFQAERSYVWDHDLRVCFDDGRFFHQVPPKGGEAAHWCDPDQYDASYDFDSWPNWSCTWRVQGPRKDYTMISRYSPTSS</sequence>
<dbReference type="EMBL" id="JAQIOY010000002">
    <property type="protein sequence ID" value="MDA7424513.1"/>
    <property type="molecule type" value="Genomic_DNA"/>
</dbReference>
<organism evidence="2 3">
    <name type="scientific">Thalassococcus lentus</name>
    <dbReference type="NCBI Taxonomy" id="1210524"/>
    <lineage>
        <taxon>Bacteria</taxon>
        <taxon>Pseudomonadati</taxon>
        <taxon>Pseudomonadota</taxon>
        <taxon>Alphaproteobacteria</taxon>
        <taxon>Rhodobacterales</taxon>
        <taxon>Roseobacteraceae</taxon>
        <taxon>Thalassococcus</taxon>
    </lineage>
</organism>